<evidence type="ECO:0000313" key="2">
    <source>
        <dbReference type="Proteomes" id="UP000015241"/>
    </source>
</evidence>
<accession>S8EKY1</accession>
<organism evidence="1 2">
    <name type="scientific">Fomitopsis schrenkii</name>
    <name type="common">Brown rot fungus</name>
    <dbReference type="NCBI Taxonomy" id="2126942"/>
    <lineage>
        <taxon>Eukaryota</taxon>
        <taxon>Fungi</taxon>
        <taxon>Dikarya</taxon>
        <taxon>Basidiomycota</taxon>
        <taxon>Agaricomycotina</taxon>
        <taxon>Agaricomycetes</taxon>
        <taxon>Polyporales</taxon>
        <taxon>Fomitopsis</taxon>
    </lineage>
</organism>
<evidence type="ECO:0000313" key="1">
    <source>
        <dbReference type="EMBL" id="EPT04853.1"/>
    </source>
</evidence>
<protein>
    <submittedName>
        <fullName evidence="1">Uncharacterized protein</fullName>
    </submittedName>
</protein>
<name>S8EKY1_FOMSC</name>
<reference evidence="1 2" key="1">
    <citation type="journal article" date="2012" name="Science">
        <title>The Paleozoic origin of enzymatic lignin decomposition reconstructed from 31 fungal genomes.</title>
        <authorList>
            <person name="Floudas D."/>
            <person name="Binder M."/>
            <person name="Riley R."/>
            <person name="Barry K."/>
            <person name="Blanchette R.A."/>
            <person name="Henrissat B."/>
            <person name="Martinez A.T."/>
            <person name="Otillar R."/>
            <person name="Spatafora J.W."/>
            <person name="Yadav J.S."/>
            <person name="Aerts A."/>
            <person name="Benoit I."/>
            <person name="Boyd A."/>
            <person name="Carlson A."/>
            <person name="Copeland A."/>
            <person name="Coutinho P.M."/>
            <person name="de Vries R.P."/>
            <person name="Ferreira P."/>
            <person name="Findley K."/>
            <person name="Foster B."/>
            <person name="Gaskell J."/>
            <person name="Glotzer D."/>
            <person name="Gorecki P."/>
            <person name="Heitman J."/>
            <person name="Hesse C."/>
            <person name="Hori C."/>
            <person name="Igarashi K."/>
            <person name="Jurgens J.A."/>
            <person name="Kallen N."/>
            <person name="Kersten P."/>
            <person name="Kohler A."/>
            <person name="Kuees U."/>
            <person name="Kumar T.K.A."/>
            <person name="Kuo A."/>
            <person name="LaButti K."/>
            <person name="Larrondo L.F."/>
            <person name="Lindquist E."/>
            <person name="Ling A."/>
            <person name="Lombard V."/>
            <person name="Lucas S."/>
            <person name="Lundell T."/>
            <person name="Martin R."/>
            <person name="McLaughlin D.J."/>
            <person name="Morgenstern I."/>
            <person name="Morin E."/>
            <person name="Murat C."/>
            <person name="Nagy L.G."/>
            <person name="Nolan M."/>
            <person name="Ohm R.A."/>
            <person name="Patyshakuliyeva A."/>
            <person name="Rokas A."/>
            <person name="Ruiz-Duenas F.J."/>
            <person name="Sabat G."/>
            <person name="Salamov A."/>
            <person name="Samejima M."/>
            <person name="Schmutz J."/>
            <person name="Slot J.C."/>
            <person name="St John F."/>
            <person name="Stenlid J."/>
            <person name="Sun H."/>
            <person name="Sun S."/>
            <person name="Syed K."/>
            <person name="Tsang A."/>
            <person name="Wiebenga A."/>
            <person name="Young D."/>
            <person name="Pisabarro A."/>
            <person name="Eastwood D.C."/>
            <person name="Martin F."/>
            <person name="Cullen D."/>
            <person name="Grigoriev I.V."/>
            <person name="Hibbett D.S."/>
        </authorList>
    </citation>
    <scope>NUCLEOTIDE SEQUENCE</scope>
    <source>
        <strain evidence="2">FP-58527</strain>
    </source>
</reference>
<sequence length="107" mass="11482">MAYVAGKSGTRIGPLPRSLCRSNTIAVPPLSLLSRSSSTTEFQVRRSAEDIVRARSGGIVVPPPSRIGVQSTRDLHDSTIRANDYTVLVQYCSTLSCGTCTRDEGDP</sequence>
<dbReference type="HOGENOM" id="CLU_2210084_0_0_1"/>
<dbReference type="EMBL" id="KE504125">
    <property type="protein sequence ID" value="EPT04853.1"/>
    <property type="molecule type" value="Genomic_DNA"/>
</dbReference>
<dbReference type="Proteomes" id="UP000015241">
    <property type="component" value="Unassembled WGS sequence"/>
</dbReference>
<dbReference type="AlphaFoldDB" id="S8EKY1"/>
<gene>
    <name evidence="1" type="ORF">FOMPIDRAFT_1021656</name>
</gene>
<keyword evidence="2" id="KW-1185">Reference proteome</keyword>
<dbReference type="InParanoid" id="S8EKY1"/>
<proteinExistence type="predicted"/>